<protein>
    <submittedName>
        <fullName evidence="1">Uncharacterized protein</fullName>
    </submittedName>
</protein>
<evidence type="ECO:0000313" key="2">
    <source>
        <dbReference type="Proteomes" id="UP000001542"/>
    </source>
</evidence>
<name>A2FGM8_TRIV3</name>
<keyword evidence="2" id="KW-1185">Reference proteome</keyword>
<gene>
    <name evidence="1" type="ORF">TVAG_077940</name>
</gene>
<dbReference type="KEGG" id="tva:4753717"/>
<dbReference type="AlphaFoldDB" id="A2FGM8"/>
<accession>A2FGM8</accession>
<proteinExistence type="predicted"/>
<evidence type="ECO:0000313" key="1">
    <source>
        <dbReference type="EMBL" id="EAX95952.1"/>
    </source>
</evidence>
<dbReference type="VEuPathDB" id="TrichDB:TVAGG3_1028240"/>
<dbReference type="InParanoid" id="A2FGM8"/>
<dbReference type="Proteomes" id="UP000001542">
    <property type="component" value="Unassembled WGS sequence"/>
</dbReference>
<dbReference type="RefSeq" id="XP_001308882.1">
    <property type="nucleotide sequence ID" value="XM_001308881.1"/>
</dbReference>
<reference evidence="1" key="2">
    <citation type="journal article" date="2007" name="Science">
        <title>Draft genome sequence of the sexually transmitted pathogen Trichomonas vaginalis.</title>
        <authorList>
            <person name="Carlton J.M."/>
            <person name="Hirt R.P."/>
            <person name="Silva J.C."/>
            <person name="Delcher A.L."/>
            <person name="Schatz M."/>
            <person name="Zhao Q."/>
            <person name="Wortman J.R."/>
            <person name="Bidwell S.L."/>
            <person name="Alsmark U.C.M."/>
            <person name="Besteiro S."/>
            <person name="Sicheritz-Ponten T."/>
            <person name="Noel C.J."/>
            <person name="Dacks J.B."/>
            <person name="Foster P.G."/>
            <person name="Simillion C."/>
            <person name="Van de Peer Y."/>
            <person name="Miranda-Saavedra D."/>
            <person name="Barton G.J."/>
            <person name="Westrop G.D."/>
            <person name="Mueller S."/>
            <person name="Dessi D."/>
            <person name="Fiori P.L."/>
            <person name="Ren Q."/>
            <person name="Paulsen I."/>
            <person name="Zhang H."/>
            <person name="Bastida-Corcuera F.D."/>
            <person name="Simoes-Barbosa A."/>
            <person name="Brown M.T."/>
            <person name="Hayes R.D."/>
            <person name="Mukherjee M."/>
            <person name="Okumura C.Y."/>
            <person name="Schneider R."/>
            <person name="Smith A.J."/>
            <person name="Vanacova S."/>
            <person name="Villalvazo M."/>
            <person name="Haas B.J."/>
            <person name="Pertea M."/>
            <person name="Feldblyum T.V."/>
            <person name="Utterback T.R."/>
            <person name="Shu C.L."/>
            <person name="Osoegawa K."/>
            <person name="de Jong P.J."/>
            <person name="Hrdy I."/>
            <person name="Horvathova L."/>
            <person name="Zubacova Z."/>
            <person name="Dolezal P."/>
            <person name="Malik S.B."/>
            <person name="Logsdon J.M. Jr."/>
            <person name="Henze K."/>
            <person name="Gupta A."/>
            <person name="Wang C.C."/>
            <person name="Dunne R.L."/>
            <person name="Upcroft J.A."/>
            <person name="Upcroft P."/>
            <person name="White O."/>
            <person name="Salzberg S.L."/>
            <person name="Tang P."/>
            <person name="Chiu C.-H."/>
            <person name="Lee Y.-S."/>
            <person name="Embley T.M."/>
            <person name="Coombs G.H."/>
            <person name="Mottram J.C."/>
            <person name="Tachezy J."/>
            <person name="Fraser-Liggett C.M."/>
            <person name="Johnson P.J."/>
        </authorList>
    </citation>
    <scope>NUCLEOTIDE SEQUENCE [LARGE SCALE GENOMIC DNA]</scope>
    <source>
        <strain evidence="1">G3</strain>
    </source>
</reference>
<dbReference type="EMBL" id="DS113781">
    <property type="protein sequence ID" value="EAX95952.1"/>
    <property type="molecule type" value="Genomic_DNA"/>
</dbReference>
<sequence>MNEYNPSNSELKRYSRNILKKMKRGRSLEQEDIYFLFKKILKYPNEIKNIPPESAKAIMDIVSKVHKSKPDDEQINEATTVLWKVIEPIFTPVDTHKIIDNFLVPRVIPTFDESHPFKESTSQLRSKISPTSVLLSTIVKCNPSDKQIPSESISGVKDQEWMDLDINTKIQYELESIGLGDQPILTITNELRQSFIESKRLETISIFESNIMKNSIAQKIKSELKNTKEITAFNSNRL</sequence>
<reference evidence="1" key="1">
    <citation type="submission" date="2006-10" db="EMBL/GenBank/DDBJ databases">
        <authorList>
            <person name="Amadeo P."/>
            <person name="Zhao Q."/>
            <person name="Wortman J."/>
            <person name="Fraser-Liggett C."/>
            <person name="Carlton J."/>
        </authorList>
    </citation>
    <scope>NUCLEOTIDE SEQUENCE</scope>
    <source>
        <strain evidence="1">G3</strain>
    </source>
</reference>
<dbReference type="SMR" id="A2FGM8"/>
<dbReference type="VEuPathDB" id="TrichDB:TVAG_077940"/>
<organism evidence="1 2">
    <name type="scientific">Trichomonas vaginalis (strain ATCC PRA-98 / G3)</name>
    <dbReference type="NCBI Taxonomy" id="412133"/>
    <lineage>
        <taxon>Eukaryota</taxon>
        <taxon>Metamonada</taxon>
        <taxon>Parabasalia</taxon>
        <taxon>Trichomonadida</taxon>
        <taxon>Trichomonadidae</taxon>
        <taxon>Trichomonas</taxon>
    </lineage>
</organism>